<feature type="compositionally biased region" description="Basic and acidic residues" evidence="1">
    <location>
        <begin position="425"/>
        <end position="447"/>
    </location>
</feature>
<feature type="compositionally biased region" description="Polar residues" evidence="1">
    <location>
        <begin position="451"/>
        <end position="469"/>
    </location>
</feature>
<feature type="region of interest" description="Disordered" evidence="1">
    <location>
        <begin position="141"/>
        <end position="204"/>
    </location>
</feature>
<dbReference type="EMBL" id="JAFJZO010000024">
    <property type="protein sequence ID" value="KAG5503439.1"/>
    <property type="molecule type" value="Genomic_DNA"/>
</dbReference>
<dbReference type="GeneID" id="94291612"/>
<feature type="region of interest" description="Disordered" evidence="1">
    <location>
        <begin position="413"/>
        <end position="469"/>
    </location>
</feature>
<dbReference type="Proteomes" id="UP000674318">
    <property type="component" value="Chromosome 24"/>
</dbReference>
<sequence length="553" mass="59136">MKQRQGSIETHTVAARRIRKGGTETTRAHHFPLYSHPMFRAAIHNENAVQGAIAEQSGRVNPEALDAALDNMVTQLIEQQLNQHDTEGGIPPELAKVNPIVTEGQLLALLAEATGVTPTLSDPQRPSAVFQPIRPEKIPEDAAAAAPTTSPSPPQQQLPQPREFHTTLPPLRSHGDAKHRIAPSLRTGPKSPTSAAPLSSGDEPAELNVVSVNALQEAALRNGEREGAESALQLPSSAPNAECATVIDTTMRKAKLGSGRGTSVRQHPAKASLYSLLPCLGASPSLPTAPVPTTTASSFLGPPASTLSFRHMDRRPGIGVGPVAQQAVDAQQLHQVPDAVFAAMDVLMDGNSCCMRRRRRLEVTNRNKDRSLALKPIRPPGGRGDTAGSASFAFGCGSKGESLNRMYVALPQNTLPAPPLPRTAAEAKSRRILESQRRRQWLHDQKRQHLAPNSSLTGSGGTRNYDSSVTLPIEPLGWRHRSRLGSKDTESAYTTPLPLNSSGRCSSSAVPRTASTRPPSRRSSPRFTIRGITSMCAYAQAVESASLLAGSRF</sequence>
<name>A0A836I5T2_9TRYP</name>
<evidence type="ECO:0000256" key="1">
    <source>
        <dbReference type="SAM" id="MobiDB-lite"/>
    </source>
</evidence>
<feature type="region of interest" description="Disordered" evidence="1">
    <location>
        <begin position="366"/>
        <end position="386"/>
    </location>
</feature>
<dbReference type="RefSeq" id="XP_067756801.1">
    <property type="nucleotide sequence ID" value="XM_067901535.1"/>
</dbReference>
<feature type="region of interest" description="Disordered" evidence="1">
    <location>
        <begin position="1"/>
        <end position="24"/>
    </location>
</feature>
<dbReference type="OrthoDB" id="267432at2759"/>
<proteinExistence type="predicted"/>
<feature type="region of interest" description="Disordered" evidence="1">
    <location>
        <begin position="486"/>
        <end position="527"/>
    </location>
</feature>
<feature type="compositionally biased region" description="Polar residues" evidence="1">
    <location>
        <begin position="491"/>
        <end position="510"/>
    </location>
</feature>
<protein>
    <submittedName>
        <fullName evidence="2">Uncharacterized protein</fullName>
    </submittedName>
</protein>
<feature type="compositionally biased region" description="Polar residues" evidence="1">
    <location>
        <begin position="1"/>
        <end position="10"/>
    </location>
</feature>
<dbReference type="KEGG" id="phet:94291612"/>
<accession>A0A836I5T2</accession>
<keyword evidence="3" id="KW-1185">Reference proteome</keyword>
<evidence type="ECO:0000313" key="2">
    <source>
        <dbReference type="EMBL" id="KAG5503439.1"/>
    </source>
</evidence>
<gene>
    <name evidence="2" type="ORF">JKF63_05578</name>
</gene>
<reference evidence="2 3" key="1">
    <citation type="submission" date="2021-02" db="EMBL/GenBank/DDBJ databases">
        <title>Porcisia hertigi Genome sequencing and assembly.</title>
        <authorList>
            <person name="Almutairi H."/>
            <person name="Gatherer D."/>
        </authorList>
    </citation>
    <scope>NUCLEOTIDE SEQUENCE [LARGE SCALE GENOMIC DNA]</scope>
    <source>
        <strain evidence="2 3">C119</strain>
    </source>
</reference>
<organism evidence="2 3">
    <name type="scientific">Porcisia hertigi</name>
    <dbReference type="NCBI Taxonomy" id="2761500"/>
    <lineage>
        <taxon>Eukaryota</taxon>
        <taxon>Discoba</taxon>
        <taxon>Euglenozoa</taxon>
        <taxon>Kinetoplastea</taxon>
        <taxon>Metakinetoplastina</taxon>
        <taxon>Trypanosomatida</taxon>
        <taxon>Trypanosomatidae</taxon>
        <taxon>Leishmaniinae</taxon>
        <taxon>Porcisia</taxon>
    </lineage>
</organism>
<dbReference type="AlphaFoldDB" id="A0A836I5T2"/>
<evidence type="ECO:0000313" key="3">
    <source>
        <dbReference type="Proteomes" id="UP000674318"/>
    </source>
</evidence>
<comment type="caution">
    <text evidence="2">The sequence shown here is derived from an EMBL/GenBank/DDBJ whole genome shotgun (WGS) entry which is preliminary data.</text>
</comment>